<feature type="binding site" evidence="4">
    <location>
        <position position="488"/>
    </location>
    <ligand>
        <name>Zn(2+)</name>
        <dbReference type="ChEBI" id="CHEBI:29105"/>
        <note>catalytic</note>
    </ligand>
</feature>
<keyword evidence="5" id="KW-0472">Membrane</keyword>
<dbReference type="SUPFAM" id="SSF55486">
    <property type="entry name" value="Metalloproteases ('zincins'), catalytic domain"/>
    <property type="match status" value="1"/>
</dbReference>
<evidence type="ECO:0000256" key="1">
    <source>
        <dbReference type="ARBA" id="ARBA00023157"/>
    </source>
</evidence>
<proteinExistence type="predicted"/>
<dbReference type="Proteomes" id="UP001049176">
    <property type="component" value="Chromosome 6"/>
</dbReference>
<dbReference type="InterPro" id="IPR002870">
    <property type="entry name" value="Peptidase_M12B_N"/>
</dbReference>
<feature type="binding site" evidence="4">
    <location>
        <position position="482"/>
    </location>
    <ligand>
        <name>Zn(2+)</name>
        <dbReference type="ChEBI" id="CHEBI:29105"/>
        <note>catalytic</note>
    </ligand>
</feature>
<dbReference type="PROSITE" id="PS50215">
    <property type="entry name" value="ADAM_MEPRO"/>
    <property type="match status" value="1"/>
</dbReference>
<dbReference type="OrthoDB" id="5951731at2759"/>
<evidence type="ECO:0000313" key="10">
    <source>
        <dbReference type="Proteomes" id="UP001049176"/>
    </source>
</evidence>
<name>A0A9P7RWK2_9AGAR</name>
<keyword evidence="5" id="KW-1133">Transmembrane helix</keyword>
<dbReference type="KEGG" id="more:E1B28_009808"/>
<feature type="chain" id="PRO_5040128714" description="Disintegrin and metalloproteinase domain-containing protein B" evidence="6">
    <location>
        <begin position="28"/>
        <end position="841"/>
    </location>
</feature>
<keyword evidence="1" id="KW-1015">Disulfide bond</keyword>
<protein>
    <recommendedName>
        <fullName evidence="3">Disintegrin and metalloproteinase domain-containing protein B</fullName>
    </recommendedName>
</protein>
<keyword evidence="6" id="KW-0732">Signal</keyword>
<feature type="binding site" evidence="4">
    <location>
        <position position="478"/>
    </location>
    <ligand>
        <name>Zn(2+)</name>
        <dbReference type="ChEBI" id="CHEBI:29105"/>
        <note>catalytic</note>
    </ligand>
</feature>
<accession>A0A9P7RWK2</accession>
<feature type="domain" description="Peptidase M12B" evidence="8">
    <location>
        <begin position="329"/>
        <end position="537"/>
    </location>
</feature>
<dbReference type="Pfam" id="PF01562">
    <property type="entry name" value="Pep_M12B_propep"/>
    <property type="match status" value="1"/>
</dbReference>
<keyword evidence="5" id="KW-0812">Transmembrane</keyword>
<comment type="function">
    <text evidence="2">Probable zinc protease.</text>
</comment>
<feature type="transmembrane region" description="Helical" evidence="5">
    <location>
        <begin position="755"/>
        <end position="775"/>
    </location>
</feature>
<dbReference type="InterPro" id="IPR024079">
    <property type="entry name" value="MetalloPept_cat_dom_sf"/>
</dbReference>
<dbReference type="PROSITE" id="PS50214">
    <property type="entry name" value="DISINTEGRIN_2"/>
    <property type="match status" value="1"/>
</dbReference>
<dbReference type="Pfam" id="PF13574">
    <property type="entry name" value="Reprolysin_2"/>
    <property type="match status" value="1"/>
</dbReference>
<keyword evidence="10" id="KW-1185">Reference proteome</keyword>
<dbReference type="GO" id="GO:0046872">
    <property type="term" value="F:metal ion binding"/>
    <property type="evidence" value="ECO:0007669"/>
    <property type="project" value="UniProtKB-KW"/>
</dbReference>
<feature type="signal peptide" evidence="6">
    <location>
        <begin position="1"/>
        <end position="27"/>
    </location>
</feature>
<dbReference type="RefSeq" id="XP_043007185.1">
    <property type="nucleotide sequence ID" value="XM_043154728.1"/>
</dbReference>
<dbReference type="GO" id="GO:0006508">
    <property type="term" value="P:proteolysis"/>
    <property type="evidence" value="ECO:0007669"/>
    <property type="project" value="InterPro"/>
</dbReference>
<gene>
    <name evidence="9" type="ORF">E1B28_009808</name>
</gene>
<evidence type="ECO:0000259" key="8">
    <source>
        <dbReference type="PROSITE" id="PS50215"/>
    </source>
</evidence>
<dbReference type="SUPFAM" id="SSF57552">
    <property type="entry name" value="Blood coagulation inhibitor (disintegrin)"/>
    <property type="match status" value="1"/>
</dbReference>
<evidence type="ECO:0000259" key="7">
    <source>
        <dbReference type="PROSITE" id="PS50214"/>
    </source>
</evidence>
<evidence type="ECO:0000256" key="5">
    <source>
        <dbReference type="SAM" id="Phobius"/>
    </source>
</evidence>
<dbReference type="InterPro" id="IPR001590">
    <property type="entry name" value="Peptidase_M12B"/>
</dbReference>
<comment type="caution">
    <text evidence="9">The sequence shown here is derived from an EMBL/GenBank/DDBJ whole genome shotgun (WGS) entry which is preliminary data.</text>
</comment>
<feature type="active site" evidence="4">
    <location>
        <position position="479"/>
    </location>
</feature>
<evidence type="ECO:0000256" key="6">
    <source>
        <dbReference type="SAM" id="SignalP"/>
    </source>
</evidence>
<dbReference type="GO" id="GO:0004222">
    <property type="term" value="F:metalloendopeptidase activity"/>
    <property type="evidence" value="ECO:0007669"/>
    <property type="project" value="InterPro"/>
</dbReference>
<evidence type="ECO:0000256" key="3">
    <source>
        <dbReference type="ARBA" id="ARBA00074021"/>
    </source>
</evidence>
<dbReference type="InterPro" id="IPR036436">
    <property type="entry name" value="Disintegrin_dom_sf"/>
</dbReference>
<dbReference type="PANTHER" id="PTHR11905:SF159">
    <property type="entry name" value="ADAM METALLOPROTEASE"/>
    <property type="match status" value="1"/>
</dbReference>
<dbReference type="FunFam" id="4.10.70.10:FF:000003">
    <property type="entry name" value="Disintegrin and metalloproteinase domain-containing protein 17"/>
    <property type="match status" value="1"/>
</dbReference>
<keyword evidence="4" id="KW-0479">Metal-binding</keyword>
<dbReference type="Pfam" id="PF00200">
    <property type="entry name" value="Disintegrin"/>
    <property type="match status" value="1"/>
</dbReference>
<dbReference type="AlphaFoldDB" id="A0A9P7RWK2"/>
<keyword evidence="4" id="KW-0862">Zinc</keyword>
<sequence length="841" mass="89871">MKFSQVFSVSLHALVVAVFMFSGPTTAHSQANRPLKRLAHPSTLSIEILPRTKTLHLESRHLQNARTTILHHNDSFRLVLSAFDEIFYLHLRPNDHLIHPAARITYFSPDGQPQSQPLQRESVKAYLGEVIHESHSKSRMREDAAGLVYHGNREGELGWARMMVWHQGDDSVPDGSPVFEGAFSARGDIYHVMTKDNYLKTKGKLDAEIGINNGVVGELDEVLVIWRESDLMSPEEEALHTGVKVKPQTCGHDGLQWNVDPSVNQALQSPVSSSNWSGLDFLNSPFGMDSLSNFSLARRDTGGDAAGGGMSTNFVGSIGKTDGCPTSQKILYMGVAADCEYVKKYGTKENATQKILNDWNMASSLYKTTFKVSLGIVELQVQNPDCPAQADSNLPWNVDCNGAELDNRLSIFSQWRGDKGNDGIGLWHLMSGCPTGSEVGIAWLATLCQQTAGGTPGNVVSGTGVSTAGITEWQVVAHEIGHNFGAIHDCADGCESNNGSCCPLASNTNCSAKAKFIMSPVAQTGEKTFSPCTIGNVCSLMKGGAGGQTNTSCLDDPGVATRTTFTLKMCGNGIVEDGEDCDPGAGNNSTCCDVNTCKFKNEAVCDPSNSPCCTNQCTFAPKNQVCRPSKDDRCDVAETCPGNSGACPKDVTKPNGQSCGSDGLACASGQCTSLSAQCKSAGGPMGLTTGCQNRGDGTCRISCEDPSKSNSCVLLSSLLIDGSPCGYGGSCASGTCQAGNLFDTAKAWYTQNLQIAIPVTVVAGILLILLVILLLRCLCRLGGNRQVYSEPVVVPTLAHQRLGSDMYGPYPSMQPPQVPQISHPPITTYSTWVDERPYNGR</sequence>
<dbReference type="Gene3D" id="4.10.70.10">
    <property type="entry name" value="Disintegrin domain"/>
    <property type="match status" value="1"/>
</dbReference>
<dbReference type="Gene3D" id="3.40.390.10">
    <property type="entry name" value="Collagenase (Catalytic Domain)"/>
    <property type="match status" value="1"/>
</dbReference>
<organism evidence="9 10">
    <name type="scientific">Marasmius oreades</name>
    <name type="common">fairy-ring Marasmius</name>
    <dbReference type="NCBI Taxonomy" id="181124"/>
    <lineage>
        <taxon>Eukaryota</taxon>
        <taxon>Fungi</taxon>
        <taxon>Dikarya</taxon>
        <taxon>Basidiomycota</taxon>
        <taxon>Agaricomycotina</taxon>
        <taxon>Agaricomycetes</taxon>
        <taxon>Agaricomycetidae</taxon>
        <taxon>Agaricales</taxon>
        <taxon>Marasmiineae</taxon>
        <taxon>Marasmiaceae</taxon>
        <taxon>Marasmius</taxon>
    </lineage>
</organism>
<dbReference type="InterPro" id="IPR001762">
    <property type="entry name" value="Disintegrin_dom"/>
</dbReference>
<dbReference type="GeneID" id="66078884"/>
<comment type="caution">
    <text evidence="4">Lacks conserved residue(s) required for the propagation of feature annotation.</text>
</comment>
<evidence type="ECO:0000256" key="2">
    <source>
        <dbReference type="ARBA" id="ARBA00056552"/>
    </source>
</evidence>
<dbReference type="EMBL" id="CM032186">
    <property type="protein sequence ID" value="KAG7090715.1"/>
    <property type="molecule type" value="Genomic_DNA"/>
</dbReference>
<evidence type="ECO:0000313" key="9">
    <source>
        <dbReference type="EMBL" id="KAG7090715.1"/>
    </source>
</evidence>
<dbReference type="PANTHER" id="PTHR11905">
    <property type="entry name" value="ADAM A DISINTEGRIN AND METALLOPROTEASE DOMAIN"/>
    <property type="match status" value="1"/>
</dbReference>
<evidence type="ECO:0000256" key="4">
    <source>
        <dbReference type="PROSITE-ProRule" id="PRU00276"/>
    </source>
</evidence>
<feature type="domain" description="Disintegrin" evidence="7">
    <location>
        <begin position="567"/>
        <end position="655"/>
    </location>
</feature>
<dbReference type="SMART" id="SM00050">
    <property type="entry name" value="DISIN"/>
    <property type="match status" value="1"/>
</dbReference>
<reference evidence="9" key="1">
    <citation type="journal article" date="2021" name="Genome Biol. Evol.">
        <title>The assembled and annotated genome of the fairy-ring fungus Marasmius oreades.</title>
        <authorList>
            <person name="Hiltunen M."/>
            <person name="Ament-Velasquez S.L."/>
            <person name="Johannesson H."/>
        </authorList>
    </citation>
    <scope>NUCLEOTIDE SEQUENCE</scope>
    <source>
        <strain evidence="9">03SP1</strain>
    </source>
</reference>